<reference evidence="1" key="1">
    <citation type="journal article" date="2014" name="Front. Microbiol.">
        <title>High frequency of phylogenetically diverse reductive dehalogenase-homologous genes in deep subseafloor sedimentary metagenomes.</title>
        <authorList>
            <person name="Kawai M."/>
            <person name="Futagami T."/>
            <person name="Toyoda A."/>
            <person name="Takaki Y."/>
            <person name="Nishi S."/>
            <person name="Hori S."/>
            <person name="Arai W."/>
            <person name="Tsubouchi T."/>
            <person name="Morono Y."/>
            <person name="Uchiyama I."/>
            <person name="Ito T."/>
            <person name="Fujiyama A."/>
            <person name="Inagaki F."/>
            <person name="Takami H."/>
        </authorList>
    </citation>
    <scope>NUCLEOTIDE SEQUENCE</scope>
    <source>
        <strain evidence="1">Expedition CK06-06</strain>
    </source>
</reference>
<evidence type="ECO:0000313" key="1">
    <source>
        <dbReference type="EMBL" id="GAJ00365.1"/>
    </source>
</evidence>
<organism evidence="1">
    <name type="scientific">marine sediment metagenome</name>
    <dbReference type="NCBI Taxonomy" id="412755"/>
    <lineage>
        <taxon>unclassified sequences</taxon>
        <taxon>metagenomes</taxon>
        <taxon>ecological metagenomes</taxon>
    </lineage>
</organism>
<protein>
    <submittedName>
        <fullName evidence="1">Uncharacterized protein</fullName>
    </submittedName>
</protein>
<dbReference type="EMBL" id="BARW01018565">
    <property type="protein sequence ID" value="GAJ00365.1"/>
    <property type="molecule type" value="Genomic_DNA"/>
</dbReference>
<accession>X1V6G8</accession>
<comment type="caution">
    <text evidence="1">The sequence shown here is derived from an EMBL/GenBank/DDBJ whole genome shotgun (WGS) entry which is preliminary data.</text>
</comment>
<sequence>MHITIEALRNSIAFCKWGLRKKELTEKQRDKYLKAIEKCEKIISEKEKIGEKRRDRRGTKKNKKEIYENSLFRRGY</sequence>
<proteinExistence type="predicted"/>
<gene>
    <name evidence="1" type="ORF">S12H4_31763</name>
</gene>
<name>X1V6G8_9ZZZZ</name>
<dbReference type="AlphaFoldDB" id="X1V6G8"/>